<sequence length="426" mass="48774">MNFTEVPLKDLLVNKDNDRHGHTESEEMAIGWLFDNHGEKMVHLAKDIALQGRIFDAPLVKSNDGKFVVYDGNRRVTCLKALAGMSFPPDKFSKKFADLKQKTNFTEDSLVSCQIETDQTEIDQALSRRHNGTDSGRGQLSWDPRAKANHANRTGGTNQYPIAEAIESFLEEQGYPNAKKIGRSTLFRLINAKKRQQKFGIFLNEDNSLGLTRPKEEVLHLLSKVANDILDKNLTLSNLLRVEHVEEYLKTLEPYGLEDPKPIKPTVPKQSGKKSRGKSRPKKRDTLIPNFVDYEIEWRPNQGKIHRLWQELQFSLTFSRHELAIPVVFRTLIDLTTRRYMDKEKLSDKRSLSRNVQATVVSLQNLGLFSSSEAKDIVRISGDNKSGRDLESLHRVVHSNYFSQSKSDLIALWDGYEKYLIETIQH</sequence>
<accession>A0A6A4REP2</accession>
<dbReference type="Proteomes" id="UP000441586">
    <property type="component" value="Unassembled WGS sequence"/>
</dbReference>
<reference evidence="2 3" key="1">
    <citation type="submission" date="2019-12" db="EMBL/GenBank/DDBJ databases">
        <authorList>
            <person name="Zhang Y.-J."/>
        </authorList>
    </citation>
    <scope>NUCLEOTIDE SEQUENCE [LARGE SCALE GENOMIC DNA]</scope>
    <source>
        <strain evidence="2 3">H18S-6</strain>
    </source>
</reference>
<dbReference type="AlphaFoldDB" id="A0A6A4REP2"/>
<feature type="compositionally biased region" description="Basic residues" evidence="1">
    <location>
        <begin position="271"/>
        <end position="283"/>
    </location>
</feature>
<proteinExistence type="predicted"/>
<evidence type="ECO:0000313" key="2">
    <source>
        <dbReference type="EMBL" id="KAE9628313.1"/>
    </source>
</evidence>
<protein>
    <recommendedName>
        <fullName evidence="4">ParB/Sulfiredoxin domain-containing protein</fullName>
    </recommendedName>
</protein>
<organism evidence="2 3">
    <name type="scientific">Parasedimentitalea maritima</name>
    <dbReference type="NCBI Taxonomy" id="2578117"/>
    <lineage>
        <taxon>Bacteria</taxon>
        <taxon>Pseudomonadati</taxon>
        <taxon>Pseudomonadota</taxon>
        <taxon>Alphaproteobacteria</taxon>
        <taxon>Rhodobacterales</taxon>
        <taxon>Paracoccaceae</taxon>
        <taxon>Parasedimentitalea</taxon>
    </lineage>
</organism>
<evidence type="ECO:0008006" key="4">
    <source>
        <dbReference type="Google" id="ProtNLM"/>
    </source>
</evidence>
<name>A0A6A4REP2_9RHOB</name>
<dbReference type="RefSeq" id="WP_158980540.1">
    <property type="nucleotide sequence ID" value="NZ_WSFO01000010.1"/>
</dbReference>
<evidence type="ECO:0000256" key="1">
    <source>
        <dbReference type="SAM" id="MobiDB-lite"/>
    </source>
</evidence>
<evidence type="ECO:0000313" key="3">
    <source>
        <dbReference type="Proteomes" id="UP000441586"/>
    </source>
</evidence>
<feature type="region of interest" description="Disordered" evidence="1">
    <location>
        <begin position="126"/>
        <end position="157"/>
    </location>
</feature>
<feature type="region of interest" description="Disordered" evidence="1">
    <location>
        <begin position="259"/>
        <end position="284"/>
    </location>
</feature>
<gene>
    <name evidence="2" type="ORF">GP644_16925</name>
</gene>
<dbReference type="EMBL" id="WSFO01000010">
    <property type="protein sequence ID" value="KAE9628313.1"/>
    <property type="molecule type" value="Genomic_DNA"/>
</dbReference>
<comment type="caution">
    <text evidence="2">The sequence shown here is derived from an EMBL/GenBank/DDBJ whole genome shotgun (WGS) entry which is preliminary data.</text>
</comment>